<reference evidence="8 9" key="1">
    <citation type="submission" date="2010-05" db="EMBL/GenBank/DDBJ databases">
        <title>The Genome Sequence of Thecamonas trahens ATCC 50062.</title>
        <authorList>
            <consortium name="The Broad Institute Genome Sequencing Platform"/>
            <person name="Russ C."/>
            <person name="Cuomo C."/>
            <person name="Shea T."/>
            <person name="Young S.K."/>
            <person name="Zeng Q."/>
            <person name="Koehrsen M."/>
            <person name="Haas B."/>
            <person name="Borodovsky M."/>
            <person name="Guigo R."/>
            <person name="Alvarado L."/>
            <person name="Berlin A."/>
            <person name="Bochicchio J."/>
            <person name="Borenstein D."/>
            <person name="Chapman S."/>
            <person name="Chen Z."/>
            <person name="Freedman E."/>
            <person name="Gellesch M."/>
            <person name="Goldberg J."/>
            <person name="Griggs A."/>
            <person name="Gujja S."/>
            <person name="Heilman E."/>
            <person name="Heiman D."/>
            <person name="Hepburn T."/>
            <person name="Howarth C."/>
            <person name="Jen D."/>
            <person name="Larson L."/>
            <person name="Mehta T."/>
            <person name="Park D."/>
            <person name="Pearson M."/>
            <person name="Roberts A."/>
            <person name="Saif S."/>
            <person name="Shenoy N."/>
            <person name="Sisk P."/>
            <person name="Stolte C."/>
            <person name="Sykes S."/>
            <person name="Thomson T."/>
            <person name="Walk T."/>
            <person name="White J."/>
            <person name="Yandava C."/>
            <person name="Burger G."/>
            <person name="Gray M.W."/>
            <person name="Holland P.W.H."/>
            <person name="King N."/>
            <person name="Lang F.B.F."/>
            <person name="Roger A.J."/>
            <person name="Ruiz-Trillo I."/>
            <person name="Lander E."/>
            <person name="Nusbaum C."/>
        </authorList>
    </citation>
    <scope>NUCLEOTIDE SEQUENCE [LARGE SCALE GENOMIC DNA]</scope>
    <source>
        <strain evidence="8 9">ATCC 50062</strain>
    </source>
</reference>
<name>A0A0L0DA04_THETB</name>
<sequence length="1458" mass="153819">MSFLADNFLTRTVKNVKKAVNKYTPGSSGRTSTSAAAAASAAASAAAAAAAAAADPSTSGPKWGTDLLAADATSSSPALGAVLALHAPASAPDTSAVSSEPSQPDATPNAPPDATLAGIEPPLLLHFQPPDPGPAIPPPIVLLASPITAALFAPTHVCPAPREPQTRSLALARLRHTLATLVEHLAAPPPAAATALALISALAGASGLRAQAHTVTLVADTVALCAAMPPGASIIVPTGVTTPDDTVCLLLLVTTSAHDARLTLVSTMRRDGLALPYHAYDIDDATGRLRLSPLLSVPLPASCLLLGAFWHYVYTPMVTEQDSFAAGLDLLYSRLLSFTQSLPCRSCPPPPPPLWLDAGSVPADSHYVELVVAALALASPDPPAFRSSLGYALLDAVHSALLPLDDSDLLAATDAADATRLDVYARSLARSLAHTPPSPRTAEIQLATLTSLTNIAAHLASLHTAAHTVLPSPVSGMPASASLTDFPNLAHLIDPFDTASLAGGAPLPPIFRPVQLSDVPLTVESLDDALDALRHTLDASILLANQGAQVKNGYLIRVTLIARLFVSVLPLPLPLDAPQTPSCFWLASPMRAETQARLLHLIDLLSRHFASAALALPIDRFLDATRITTLGCMAALTDRIIRIVACDRPSPVSLHYAGAALGPVAPFGFSIGFYALESETMLFASPDLLLARAALLDYFASTARAVPEDHNLFSFDGSNFLSPGDTAFVSQLCLALGFSTGPPNSITLERYVVGIDRSLVDHFPEFRILRDVVFTFRLLMVPSSETLPPVAAWRPIDAALEWSFDPTVGFEVSAFGGKELSCVSLGQKIAKGMSKYTPSVISAYFRTFTNPSGRAPRIAPSAADPNALLPSDAKASTLPDSADRRRPLIVNEDDVLHIVDMPTFGDVLSARDSELMLQTLTAPYLRIPLLMQFFADETRVYALAAPELQAVLDAALFEPGAWLAPGARTLPASIPALEQPEVFATSNGLLFNELIHSPRLCLEAVLKLLVEAHVLALLRHHAWIDDAPRVASASYRAPRRDLAAPPALAHSSLHLLAQGAAKLRSLLFDKIYRILERWRLRALAEHNLDVACAVMGHIALSISNLEAYALTAPHLFINSNLTFNLDPPSTQGSPYLDAPLERTRAAAALADDACLTLGGLPLITLYTLFDSSRNAILAFLDAAGESVTSSVMDAVSNVLAKSAPLGPPLSSLDPLPPPSRVWTHIGLPGCHGRLVPQAELALVADSLDLCAQPGEDYASWLARTCSPDLGTEVNVQLGLFTMKNREMAMLAEALGGAPDFVAAYGEPAVGGARVQCLALDHSAARSRYRILAAPLDIAHWLTPDDRGPKLLAALLAQETTISFAASHHLPPRYVWAWSALEPILARWFPGTTWALPLADTAPTGTPLPLAAYASGPNSSLKLITASPITRLVSVYNVFSVGRPPAASSRARLGHHPSL</sequence>
<dbReference type="RefSeq" id="XP_013758238.1">
    <property type="nucleotide sequence ID" value="XM_013902784.1"/>
</dbReference>
<evidence type="ECO:0000256" key="7">
    <source>
        <dbReference type="SAM" id="MobiDB-lite"/>
    </source>
</evidence>
<evidence type="ECO:0000313" key="9">
    <source>
        <dbReference type="Proteomes" id="UP000054408"/>
    </source>
</evidence>
<evidence type="ECO:0000313" key="8">
    <source>
        <dbReference type="EMBL" id="KNC49197.1"/>
    </source>
</evidence>
<dbReference type="InterPro" id="IPR051346">
    <property type="entry name" value="OTU_Deubiquitinase"/>
</dbReference>
<dbReference type="GO" id="GO:0004843">
    <property type="term" value="F:cysteine-type deubiquitinase activity"/>
    <property type="evidence" value="ECO:0007669"/>
    <property type="project" value="UniProtKB-EC"/>
</dbReference>
<dbReference type="GO" id="GO:0070530">
    <property type="term" value="F:K63-linked polyubiquitin modification-dependent protein binding"/>
    <property type="evidence" value="ECO:0007669"/>
    <property type="project" value="TreeGrafter"/>
</dbReference>
<feature type="region of interest" description="Disordered" evidence="7">
    <location>
        <begin position="859"/>
        <end position="880"/>
    </location>
</feature>
<evidence type="ECO:0000256" key="2">
    <source>
        <dbReference type="ARBA" id="ARBA00012759"/>
    </source>
</evidence>
<dbReference type="GeneID" id="25569774"/>
<feature type="region of interest" description="Disordered" evidence="7">
    <location>
        <begin position="91"/>
        <end position="117"/>
    </location>
</feature>
<dbReference type="EMBL" id="GL349453">
    <property type="protein sequence ID" value="KNC49197.1"/>
    <property type="molecule type" value="Genomic_DNA"/>
</dbReference>
<accession>A0A0L0DA04</accession>
<dbReference type="EC" id="3.4.19.12" evidence="2"/>
<protein>
    <recommendedName>
        <fullName evidence="2">ubiquitinyl hydrolase 1</fullName>
        <ecNumber evidence="2">3.4.19.12</ecNumber>
    </recommendedName>
</protein>
<dbReference type="PANTHER" id="PTHR13367:SF28">
    <property type="entry name" value="UBIQUITIN THIOESTERASE ZRANB1"/>
    <property type="match status" value="1"/>
</dbReference>
<keyword evidence="4" id="KW-0833">Ubl conjugation pathway</keyword>
<feature type="compositionally biased region" description="Polar residues" evidence="7">
    <location>
        <begin position="92"/>
        <end position="102"/>
    </location>
</feature>
<dbReference type="GO" id="GO:0005737">
    <property type="term" value="C:cytoplasm"/>
    <property type="evidence" value="ECO:0007669"/>
    <property type="project" value="TreeGrafter"/>
</dbReference>
<comment type="catalytic activity">
    <reaction evidence="1">
        <text>Thiol-dependent hydrolysis of ester, thioester, amide, peptide and isopeptide bonds formed by the C-terminal Gly of ubiquitin (a 76-residue protein attached to proteins as an intracellular targeting signal).</text>
        <dbReference type="EC" id="3.4.19.12"/>
    </reaction>
</comment>
<evidence type="ECO:0000256" key="4">
    <source>
        <dbReference type="ARBA" id="ARBA00022786"/>
    </source>
</evidence>
<dbReference type="OrthoDB" id="2684236at2759"/>
<keyword evidence="5" id="KW-0378">Hydrolase</keyword>
<dbReference type="GO" id="GO:0071947">
    <property type="term" value="P:protein deubiquitination involved in ubiquitin-dependent protein catabolic process"/>
    <property type="evidence" value="ECO:0007669"/>
    <property type="project" value="TreeGrafter"/>
</dbReference>
<evidence type="ECO:0000256" key="6">
    <source>
        <dbReference type="ARBA" id="ARBA00022807"/>
    </source>
</evidence>
<dbReference type="PANTHER" id="PTHR13367">
    <property type="entry name" value="UBIQUITIN THIOESTERASE"/>
    <property type="match status" value="1"/>
</dbReference>
<keyword evidence="3" id="KW-0645">Protease</keyword>
<dbReference type="Proteomes" id="UP000054408">
    <property type="component" value="Unassembled WGS sequence"/>
</dbReference>
<proteinExistence type="predicted"/>
<evidence type="ECO:0000256" key="1">
    <source>
        <dbReference type="ARBA" id="ARBA00000707"/>
    </source>
</evidence>
<keyword evidence="6" id="KW-0788">Thiol protease</keyword>
<dbReference type="OMA" id="IFAMASE"/>
<feature type="compositionally biased region" description="Low complexity" evidence="7">
    <location>
        <begin position="104"/>
        <end position="117"/>
    </location>
</feature>
<gene>
    <name evidence="8" type="ORF">AMSG_11859</name>
</gene>
<keyword evidence="9" id="KW-1185">Reference proteome</keyword>
<evidence type="ECO:0000256" key="5">
    <source>
        <dbReference type="ARBA" id="ARBA00022801"/>
    </source>
</evidence>
<evidence type="ECO:0000256" key="3">
    <source>
        <dbReference type="ARBA" id="ARBA00022670"/>
    </source>
</evidence>
<organism evidence="8 9">
    <name type="scientific">Thecamonas trahens ATCC 50062</name>
    <dbReference type="NCBI Taxonomy" id="461836"/>
    <lineage>
        <taxon>Eukaryota</taxon>
        <taxon>Apusozoa</taxon>
        <taxon>Apusomonadida</taxon>
        <taxon>Apusomonadidae</taxon>
        <taxon>Thecamonas</taxon>
    </lineage>
</organism>
<dbReference type="GO" id="GO:0005634">
    <property type="term" value="C:nucleus"/>
    <property type="evidence" value="ECO:0007669"/>
    <property type="project" value="TreeGrafter"/>
</dbReference>